<dbReference type="Proteomes" id="UP000008711">
    <property type="component" value="Unassembled WGS sequence"/>
</dbReference>
<dbReference type="EMBL" id="CH954180">
    <property type="protein sequence ID" value="EDV47265.2"/>
    <property type="molecule type" value="Genomic_DNA"/>
</dbReference>
<feature type="compositionally biased region" description="Acidic residues" evidence="1">
    <location>
        <begin position="640"/>
        <end position="650"/>
    </location>
</feature>
<dbReference type="OrthoDB" id="7865711at2759"/>
<sequence length="778" mass="87610">MSSSFKSRIPERVMHSLTVLDGPHMRVSRVRDVARHNRCSLNRSQLPLPISSTLSSLVKQVPPKVACKKPETETESVIRSLLRRSRPPAVRGNRTSFRRIQLAHGSPVASASLVMKSISCCCSTKNRLQIPINASSPAAPEEDRDHSADNLTSAKSLLELVAGKRQPAMEQMRFLCNDHCLINVPSPLMYHHSGVMSRLEGEEQPIELRSIRSVTLLRVIMWMHQKTLSGNGAVAPPTVEEMAICANRESNGGTKSENSFQLSENTHDNGQNMVNSICQVHGEKIEHNCTKPFSNAHSVNYQLGKDCASIRYEDTENSRENNGNPYQSGESLGENARNSCFQTSDTKKCFENNEQSPENYKVDFATEMKCSGYKQSINEKTENCTVTKDNVEEGEKIILDNSNIQLHENNGSTESINVKKDTSDEFPNVNGNSQDYSVISEKNTEISNEISTGIKIGEEGQHIESESSCLISDNRDNVMQKFSDVKESNENRRYAGDNANGDQCVKNLNRMKHSAFLLGSWEERLLGSELYQLVELILAAHYLGIESLTLNAIHHFGELMAQRTRSEACLMLRIRKRLAGERQTLENHRPLIRETLPQGHHRKYQADRAEIRKQHFDPNSSTARMGRQRRSNRRLAGEGGEGEEGEEGGEGMEGRPYAIEPRRRHHHPWRRQDKYDYNYNYYYEHKDKYKWLTRAGNESVKCLGGIQTFNLSIDLPQISDTEPNFVFAMGDFARGFGFGLHKQKTGRKSPTDEDDGVPVPVSGGGSMFVVDGRWCGIF</sequence>
<dbReference type="Gene3D" id="3.30.710.10">
    <property type="entry name" value="Potassium Channel Kv1.1, Chain A"/>
    <property type="match status" value="1"/>
</dbReference>
<evidence type="ECO:0000256" key="1">
    <source>
        <dbReference type="SAM" id="MobiDB-lite"/>
    </source>
</evidence>
<organism evidence="2 3">
    <name type="scientific">Drosophila erecta</name>
    <name type="common">Fruit fly</name>
    <dbReference type="NCBI Taxonomy" id="7220"/>
    <lineage>
        <taxon>Eukaryota</taxon>
        <taxon>Metazoa</taxon>
        <taxon>Ecdysozoa</taxon>
        <taxon>Arthropoda</taxon>
        <taxon>Hexapoda</taxon>
        <taxon>Insecta</taxon>
        <taxon>Pterygota</taxon>
        <taxon>Neoptera</taxon>
        <taxon>Endopterygota</taxon>
        <taxon>Diptera</taxon>
        <taxon>Brachycera</taxon>
        <taxon>Muscomorpha</taxon>
        <taxon>Ephydroidea</taxon>
        <taxon>Drosophilidae</taxon>
        <taxon>Drosophila</taxon>
        <taxon>Sophophora</taxon>
    </lineage>
</organism>
<feature type="region of interest" description="Disordered" evidence="1">
    <location>
        <begin position="314"/>
        <end position="337"/>
    </location>
</feature>
<feature type="region of interest" description="Disordered" evidence="1">
    <location>
        <begin position="609"/>
        <end position="656"/>
    </location>
</feature>
<feature type="compositionally biased region" description="Polar residues" evidence="1">
    <location>
        <begin position="320"/>
        <end position="337"/>
    </location>
</feature>
<gene>
    <name evidence="2" type="primary">Dere\GG19536</name>
    <name evidence="2" type="synonym">dere_GLEANR_4272</name>
    <name evidence="2" type="synonym">GG19536</name>
    <name evidence="2" type="ORF">Dere_GG19536</name>
</gene>
<reference evidence="2 3" key="1">
    <citation type="journal article" date="2007" name="Nature">
        <title>Evolution of genes and genomes on the Drosophila phylogeny.</title>
        <authorList>
            <consortium name="Drosophila 12 Genomes Consortium"/>
            <person name="Clark A.G."/>
            <person name="Eisen M.B."/>
            <person name="Smith D.R."/>
            <person name="Bergman C.M."/>
            <person name="Oliver B."/>
            <person name="Markow T.A."/>
            <person name="Kaufman T.C."/>
            <person name="Kellis M."/>
            <person name="Gelbart W."/>
            <person name="Iyer V.N."/>
            <person name="Pollard D.A."/>
            <person name="Sackton T.B."/>
            <person name="Larracuente A.M."/>
            <person name="Singh N.D."/>
            <person name="Abad J.P."/>
            <person name="Abt D.N."/>
            <person name="Adryan B."/>
            <person name="Aguade M."/>
            <person name="Akashi H."/>
            <person name="Anderson W.W."/>
            <person name="Aquadro C.F."/>
            <person name="Ardell D.H."/>
            <person name="Arguello R."/>
            <person name="Artieri C.G."/>
            <person name="Barbash D.A."/>
            <person name="Barker D."/>
            <person name="Barsanti P."/>
            <person name="Batterham P."/>
            <person name="Batzoglou S."/>
            <person name="Begun D."/>
            <person name="Bhutkar A."/>
            <person name="Blanco E."/>
            <person name="Bosak S.A."/>
            <person name="Bradley R.K."/>
            <person name="Brand A.D."/>
            <person name="Brent M.R."/>
            <person name="Brooks A.N."/>
            <person name="Brown R.H."/>
            <person name="Butlin R.K."/>
            <person name="Caggese C."/>
            <person name="Calvi B.R."/>
            <person name="Bernardo de Carvalho A."/>
            <person name="Caspi A."/>
            <person name="Castrezana S."/>
            <person name="Celniker S.E."/>
            <person name="Chang J.L."/>
            <person name="Chapple C."/>
            <person name="Chatterji S."/>
            <person name="Chinwalla A."/>
            <person name="Civetta A."/>
            <person name="Clifton S.W."/>
            <person name="Comeron J.M."/>
            <person name="Costello J.C."/>
            <person name="Coyne J.A."/>
            <person name="Daub J."/>
            <person name="David R.G."/>
            <person name="Delcher A.L."/>
            <person name="Delehaunty K."/>
            <person name="Do C.B."/>
            <person name="Ebling H."/>
            <person name="Edwards K."/>
            <person name="Eickbush T."/>
            <person name="Evans J.D."/>
            <person name="Filipski A."/>
            <person name="Findeiss S."/>
            <person name="Freyhult E."/>
            <person name="Fulton L."/>
            <person name="Fulton R."/>
            <person name="Garcia A.C."/>
            <person name="Gardiner A."/>
            <person name="Garfield D.A."/>
            <person name="Garvin B.E."/>
            <person name="Gibson G."/>
            <person name="Gilbert D."/>
            <person name="Gnerre S."/>
            <person name="Godfrey J."/>
            <person name="Good R."/>
            <person name="Gotea V."/>
            <person name="Gravely B."/>
            <person name="Greenberg A.J."/>
            <person name="Griffiths-Jones S."/>
            <person name="Gross S."/>
            <person name="Guigo R."/>
            <person name="Gustafson E.A."/>
            <person name="Haerty W."/>
            <person name="Hahn M.W."/>
            <person name="Halligan D.L."/>
            <person name="Halpern A.L."/>
            <person name="Halter G.M."/>
            <person name="Han M.V."/>
            <person name="Heger A."/>
            <person name="Hillier L."/>
            <person name="Hinrichs A.S."/>
            <person name="Holmes I."/>
            <person name="Hoskins R.A."/>
            <person name="Hubisz M.J."/>
            <person name="Hultmark D."/>
            <person name="Huntley M.A."/>
            <person name="Jaffe D.B."/>
            <person name="Jagadeeshan S."/>
            <person name="Jeck W.R."/>
            <person name="Johnson J."/>
            <person name="Jones C.D."/>
            <person name="Jordan W.C."/>
            <person name="Karpen G.H."/>
            <person name="Kataoka E."/>
            <person name="Keightley P.D."/>
            <person name="Kheradpour P."/>
            <person name="Kirkness E.F."/>
            <person name="Koerich L.B."/>
            <person name="Kristiansen K."/>
            <person name="Kudrna D."/>
            <person name="Kulathinal R.J."/>
            <person name="Kumar S."/>
            <person name="Kwok R."/>
            <person name="Lander E."/>
            <person name="Langley C.H."/>
            <person name="Lapoint R."/>
            <person name="Lazzaro B.P."/>
            <person name="Lee S.J."/>
            <person name="Levesque L."/>
            <person name="Li R."/>
            <person name="Lin C.F."/>
            <person name="Lin M.F."/>
            <person name="Lindblad-Toh K."/>
            <person name="Llopart A."/>
            <person name="Long M."/>
            <person name="Low L."/>
            <person name="Lozovsky E."/>
            <person name="Lu J."/>
            <person name="Luo M."/>
            <person name="Machado C.A."/>
            <person name="Makalowski W."/>
            <person name="Marzo M."/>
            <person name="Matsuda M."/>
            <person name="Matzkin L."/>
            <person name="McAllister B."/>
            <person name="McBride C.S."/>
            <person name="McKernan B."/>
            <person name="McKernan K."/>
            <person name="Mendez-Lago M."/>
            <person name="Minx P."/>
            <person name="Mollenhauer M.U."/>
            <person name="Montooth K."/>
            <person name="Mount S.M."/>
            <person name="Mu X."/>
            <person name="Myers E."/>
            <person name="Negre B."/>
            <person name="Newfeld S."/>
            <person name="Nielsen R."/>
            <person name="Noor M.A."/>
            <person name="O'Grady P."/>
            <person name="Pachter L."/>
            <person name="Papaceit M."/>
            <person name="Parisi M.J."/>
            <person name="Parisi M."/>
            <person name="Parts L."/>
            <person name="Pedersen J.S."/>
            <person name="Pesole G."/>
            <person name="Phillippy A.M."/>
            <person name="Ponting C.P."/>
            <person name="Pop M."/>
            <person name="Porcelli D."/>
            <person name="Powell J.R."/>
            <person name="Prohaska S."/>
            <person name="Pruitt K."/>
            <person name="Puig M."/>
            <person name="Quesneville H."/>
            <person name="Ram K.R."/>
            <person name="Rand D."/>
            <person name="Rasmussen M.D."/>
            <person name="Reed L.K."/>
            <person name="Reenan R."/>
            <person name="Reily A."/>
            <person name="Remington K.A."/>
            <person name="Rieger T.T."/>
            <person name="Ritchie M.G."/>
            <person name="Robin C."/>
            <person name="Rogers Y.H."/>
            <person name="Rohde C."/>
            <person name="Rozas J."/>
            <person name="Rubenfield M.J."/>
            <person name="Ruiz A."/>
            <person name="Russo S."/>
            <person name="Salzberg S.L."/>
            <person name="Sanchez-Gracia A."/>
            <person name="Saranga D.J."/>
            <person name="Sato H."/>
            <person name="Schaeffer S.W."/>
            <person name="Schatz M.C."/>
            <person name="Schlenke T."/>
            <person name="Schwartz R."/>
            <person name="Segarra C."/>
            <person name="Singh R.S."/>
            <person name="Sirot L."/>
            <person name="Sirota M."/>
            <person name="Sisneros N.B."/>
            <person name="Smith C.D."/>
            <person name="Smith T.F."/>
            <person name="Spieth J."/>
            <person name="Stage D.E."/>
            <person name="Stark A."/>
            <person name="Stephan W."/>
            <person name="Strausberg R.L."/>
            <person name="Strempel S."/>
            <person name="Sturgill D."/>
            <person name="Sutton G."/>
            <person name="Sutton G.G."/>
            <person name="Tao W."/>
            <person name="Teichmann S."/>
            <person name="Tobari Y.N."/>
            <person name="Tomimura Y."/>
            <person name="Tsolas J.M."/>
            <person name="Valente V.L."/>
            <person name="Venter E."/>
            <person name="Venter J.C."/>
            <person name="Vicario S."/>
            <person name="Vieira F.G."/>
            <person name="Vilella A.J."/>
            <person name="Villasante A."/>
            <person name="Walenz B."/>
            <person name="Wang J."/>
            <person name="Wasserman M."/>
            <person name="Watts T."/>
            <person name="Wilson D."/>
            <person name="Wilson R.K."/>
            <person name="Wing R.A."/>
            <person name="Wolfner M.F."/>
            <person name="Wong A."/>
            <person name="Wong G.K."/>
            <person name="Wu C.I."/>
            <person name="Wu G."/>
            <person name="Yamamoto D."/>
            <person name="Yang H.P."/>
            <person name="Yang S.P."/>
            <person name="Yorke J.A."/>
            <person name="Yoshida K."/>
            <person name="Zdobnov E."/>
            <person name="Zhang P."/>
            <person name="Zhang Y."/>
            <person name="Zimin A.V."/>
            <person name="Baldwin J."/>
            <person name="Abdouelleil A."/>
            <person name="Abdulkadir J."/>
            <person name="Abebe A."/>
            <person name="Abera B."/>
            <person name="Abreu J."/>
            <person name="Acer S.C."/>
            <person name="Aftuck L."/>
            <person name="Alexander A."/>
            <person name="An P."/>
            <person name="Anderson E."/>
            <person name="Anderson S."/>
            <person name="Arachi H."/>
            <person name="Azer M."/>
            <person name="Bachantsang P."/>
            <person name="Barry A."/>
            <person name="Bayul T."/>
            <person name="Berlin A."/>
            <person name="Bessette D."/>
            <person name="Bloom T."/>
            <person name="Blye J."/>
            <person name="Boguslavskiy L."/>
            <person name="Bonnet C."/>
            <person name="Boukhgalter B."/>
            <person name="Bourzgui I."/>
            <person name="Brown A."/>
            <person name="Cahill P."/>
            <person name="Channer S."/>
            <person name="Cheshatsang Y."/>
            <person name="Chuda L."/>
            <person name="Citroen M."/>
            <person name="Collymore A."/>
            <person name="Cooke P."/>
            <person name="Costello M."/>
            <person name="D'Aco K."/>
            <person name="Daza R."/>
            <person name="De Haan G."/>
            <person name="DeGray S."/>
            <person name="DeMaso C."/>
            <person name="Dhargay N."/>
            <person name="Dooley K."/>
            <person name="Dooley E."/>
            <person name="Doricent M."/>
            <person name="Dorje P."/>
            <person name="Dorjee K."/>
            <person name="Dupes A."/>
            <person name="Elong R."/>
            <person name="Falk J."/>
            <person name="Farina A."/>
            <person name="Faro S."/>
            <person name="Ferguson D."/>
            <person name="Fisher S."/>
            <person name="Foley C.D."/>
            <person name="Franke A."/>
            <person name="Friedrich D."/>
            <person name="Gadbois L."/>
            <person name="Gearin G."/>
            <person name="Gearin C.R."/>
            <person name="Giannoukos G."/>
            <person name="Goode T."/>
            <person name="Graham J."/>
            <person name="Grandbois E."/>
            <person name="Grewal S."/>
            <person name="Gyaltsen K."/>
            <person name="Hafez N."/>
            <person name="Hagos B."/>
            <person name="Hall J."/>
            <person name="Henson C."/>
            <person name="Hollinger A."/>
            <person name="Honan T."/>
            <person name="Huard M.D."/>
            <person name="Hughes L."/>
            <person name="Hurhula B."/>
            <person name="Husby M.E."/>
            <person name="Kamat A."/>
            <person name="Kanga B."/>
            <person name="Kashin S."/>
            <person name="Khazanovich D."/>
            <person name="Kisner P."/>
            <person name="Lance K."/>
            <person name="Lara M."/>
            <person name="Lee W."/>
            <person name="Lennon N."/>
            <person name="Letendre F."/>
            <person name="LeVine R."/>
            <person name="Lipovsky A."/>
            <person name="Liu X."/>
            <person name="Liu J."/>
            <person name="Liu S."/>
            <person name="Lokyitsang T."/>
            <person name="Lokyitsang Y."/>
            <person name="Lubonja R."/>
            <person name="Lui A."/>
            <person name="MacDonald P."/>
            <person name="Magnisalis V."/>
            <person name="Maru K."/>
            <person name="Matthews C."/>
            <person name="McCusker W."/>
            <person name="McDonough S."/>
            <person name="Mehta T."/>
            <person name="Meldrim J."/>
            <person name="Meneus L."/>
            <person name="Mihai O."/>
            <person name="Mihalev A."/>
            <person name="Mihova T."/>
            <person name="Mittelman R."/>
            <person name="Mlenga V."/>
            <person name="Montmayeur A."/>
            <person name="Mulrain L."/>
            <person name="Navidi A."/>
            <person name="Naylor J."/>
            <person name="Negash T."/>
            <person name="Nguyen T."/>
            <person name="Nguyen N."/>
            <person name="Nicol R."/>
            <person name="Norbu C."/>
            <person name="Norbu N."/>
            <person name="Novod N."/>
            <person name="O'Neill B."/>
            <person name="Osman S."/>
            <person name="Markiewicz E."/>
            <person name="Oyono O.L."/>
            <person name="Patti C."/>
            <person name="Phunkhang P."/>
            <person name="Pierre F."/>
            <person name="Priest M."/>
            <person name="Raghuraman S."/>
            <person name="Rege F."/>
            <person name="Reyes R."/>
            <person name="Rise C."/>
            <person name="Rogov P."/>
            <person name="Ross K."/>
            <person name="Ryan E."/>
            <person name="Settipalli S."/>
            <person name="Shea T."/>
            <person name="Sherpa N."/>
            <person name="Shi L."/>
            <person name="Shih D."/>
            <person name="Sparrow T."/>
            <person name="Spaulding J."/>
            <person name="Stalker J."/>
            <person name="Stange-Thomann N."/>
            <person name="Stavropoulos S."/>
            <person name="Stone C."/>
            <person name="Strader C."/>
            <person name="Tesfaye S."/>
            <person name="Thomson T."/>
            <person name="Thoulutsang Y."/>
            <person name="Thoulutsang D."/>
            <person name="Topham K."/>
            <person name="Topping I."/>
            <person name="Tsamla T."/>
            <person name="Vassiliev H."/>
            <person name="Vo A."/>
            <person name="Wangchuk T."/>
            <person name="Wangdi T."/>
            <person name="Weiand M."/>
            <person name="Wilkinson J."/>
            <person name="Wilson A."/>
            <person name="Yadav S."/>
            <person name="Young G."/>
            <person name="Yu Q."/>
            <person name="Zembek L."/>
            <person name="Zhong D."/>
            <person name="Zimmer A."/>
            <person name="Zwirko Z."/>
            <person name="Jaffe D.B."/>
            <person name="Alvarez P."/>
            <person name="Brockman W."/>
            <person name="Butler J."/>
            <person name="Chin C."/>
            <person name="Gnerre S."/>
            <person name="Grabherr M."/>
            <person name="Kleber M."/>
            <person name="Mauceli E."/>
            <person name="MacCallum I."/>
        </authorList>
    </citation>
    <scope>NUCLEOTIDE SEQUENCE [LARGE SCALE GENOMIC DNA]</scope>
    <source>
        <strain evidence="2 3">TSC#14021-0224.01</strain>
    </source>
</reference>
<reference evidence="2 3" key="2">
    <citation type="journal article" date="2008" name="Bioinformatics">
        <title>Assembly reconciliation.</title>
        <authorList>
            <person name="Zimin A.V."/>
            <person name="Smith D.R."/>
            <person name="Sutton G."/>
            <person name="Yorke J.A."/>
        </authorList>
    </citation>
    <scope>NUCLEOTIDE SEQUENCE [LARGE SCALE GENOMIC DNA]</scope>
    <source>
        <strain evidence="2 3">TSC#14021-0224.01</strain>
    </source>
</reference>
<evidence type="ECO:0000313" key="2">
    <source>
        <dbReference type="EMBL" id="EDV47265.2"/>
    </source>
</evidence>
<keyword evidence="3" id="KW-1185">Reference proteome</keyword>
<dbReference type="HOGENOM" id="CLU_029292_0_0_1"/>
<proteinExistence type="predicted"/>
<protein>
    <submittedName>
        <fullName evidence="2">Uncharacterized protein</fullName>
    </submittedName>
</protein>
<dbReference type="InterPro" id="IPR011333">
    <property type="entry name" value="SKP1/BTB/POZ_sf"/>
</dbReference>
<name>B3NX93_DROER</name>
<dbReference type="AlphaFoldDB" id="B3NX93"/>
<evidence type="ECO:0000313" key="3">
    <source>
        <dbReference type="Proteomes" id="UP000008711"/>
    </source>
</evidence>
<accession>B3NX93</accession>